<dbReference type="InterPro" id="IPR019545">
    <property type="entry name" value="DM13_domain"/>
</dbReference>
<feature type="transmembrane region" description="Helical" evidence="1">
    <location>
        <begin position="7"/>
        <end position="29"/>
    </location>
</feature>
<dbReference type="RefSeq" id="WP_109321023.1">
    <property type="nucleotide sequence ID" value="NZ_QFWT01000012.1"/>
</dbReference>
<dbReference type="PROSITE" id="PS51549">
    <property type="entry name" value="DM13"/>
    <property type="match status" value="1"/>
</dbReference>
<keyword evidence="1" id="KW-0812">Transmembrane</keyword>
<protein>
    <submittedName>
        <fullName evidence="3">Prepilin-type cleavage/methylation domain-containing protein</fullName>
    </submittedName>
</protein>
<evidence type="ECO:0000256" key="1">
    <source>
        <dbReference type="SAM" id="Phobius"/>
    </source>
</evidence>
<dbReference type="Pfam" id="PF07963">
    <property type="entry name" value="N_methyl"/>
    <property type="match status" value="1"/>
</dbReference>
<gene>
    <name evidence="3" type="ORF">DI392_17690</name>
</gene>
<organism evidence="3 4">
    <name type="scientific">Vibrio albus</name>
    <dbReference type="NCBI Taxonomy" id="2200953"/>
    <lineage>
        <taxon>Bacteria</taxon>
        <taxon>Pseudomonadati</taxon>
        <taxon>Pseudomonadota</taxon>
        <taxon>Gammaproteobacteria</taxon>
        <taxon>Vibrionales</taxon>
        <taxon>Vibrionaceae</taxon>
        <taxon>Vibrio</taxon>
    </lineage>
</organism>
<comment type="caution">
    <text evidence="3">The sequence shown here is derived from an EMBL/GenBank/DDBJ whole genome shotgun (WGS) entry which is preliminary data.</text>
</comment>
<keyword evidence="1" id="KW-0472">Membrane</keyword>
<dbReference type="InterPro" id="IPR045584">
    <property type="entry name" value="Pilin-like"/>
</dbReference>
<dbReference type="EMBL" id="QFWT01000012">
    <property type="protein sequence ID" value="PWI32012.1"/>
    <property type="molecule type" value="Genomic_DNA"/>
</dbReference>
<name>A0A2U3B5G2_9VIBR</name>
<accession>A0A2U3B5G2</accession>
<keyword evidence="4" id="KW-1185">Reference proteome</keyword>
<dbReference type="InterPro" id="IPR012902">
    <property type="entry name" value="N_methyl_site"/>
</dbReference>
<sequence length="238" mass="26581">MKYKGFTLVEMVMTIVIIGIVALGMSGFIELGTKGYVDSVDRQRLQNQARFVIEKLTREFRHAVPNSFALSDNNHCISFYPIKYSGYYYQDEANDNIQFILDNQATSVSFANDEQITINPSRQADLTTAGTSSALGLVSESDGVYTLTDSFSGHSISGRHYIYTDKVTYCITNTDVITRKQGDDAAVYIGENLDRSNSSFSYEEASLQRGGVVHLDLLFINDDEQSSYKHNVQVLNVP</sequence>
<dbReference type="NCBIfam" id="TIGR02532">
    <property type="entry name" value="IV_pilin_GFxxxE"/>
    <property type="match status" value="1"/>
</dbReference>
<keyword evidence="1" id="KW-1133">Transmembrane helix</keyword>
<dbReference type="AlphaFoldDB" id="A0A2U3B5G2"/>
<dbReference type="SUPFAM" id="SSF54523">
    <property type="entry name" value="Pili subunits"/>
    <property type="match status" value="1"/>
</dbReference>
<reference evidence="3 4" key="1">
    <citation type="submission" date="2018-05" db="EMBL/GenBank/DDBJ databases">
        <title>Vibrio limimaris sp. nov., isolated from marine sediment.</title>
        <authorList>
            <person name="Li C.-M."/>
        </authorList>
    </citation>
    <scope>NUCLEOTIDE SEQUENCE [LARGE SCALE GENOMIC DNA]</scope>
    <source>
        <strain evidence="3 4">E4404</strain>
    </source>
</reference>
<dbReference type="Proteomes" id="UP000245362">
    <property type="component" value="Unassembled WGS sequence"/>
</dbReference>
<evidence type="ECO:0000313" key="4">
    <source>
        <dbReference type="Proteomes" id="UP000245362"/>
    </source>
</evidence>
<evidence type="ECO:0000259" key="2">
    <source>
        <dbReference type="PROSITE" id="PS51549"/>
    </source>
</evidence>
<proteinExistence type="predicted"/>
<evidence type="ECO:0000313" key="3">
    <source>
        <dbReference type="EMBL" id="PWI32012.1"/>
    </source>
</evidence>
<feature type="domain" description="DM13" evidence="2">
    <location>
        <begin position="143"/>
        <end position="238"/>
    </location>
</feature>
<dbReference type="OrthoDB" id="9788802at2"/>